<name>A0A450TRM9_9GAMM</name>
<evidence type="ECO:0000313" key="1">
    <source>
        <dbReference type="EMBL" id="VFJ70933.1"/>
    </source>
</evidence>
<accession>A0A450TRM9</accession>
<protein>
    <submittedName>
        <fullName evidence="1">Uncharacterized protein</fullName>
    </submittedName>
</protein>
<sequence>MSYQDIDAALSPADVKAIKAAIDTIEQKLPFLVNLTPKERKAKW</sequence>
<dbReference type="AlphaFoldDB" id="A0A450TRM9"/>
<gene>
    <name evidence="1" type="ORF">BECKFW1821C_GA0114237_102524</name>
</gene>
<dbReference type="EMBL" id="CAADFE010000025">
    <property type="protein sequence ID" value="VFJ70933.1"/>
    <property type="molecule type" value="Genomic_DNA"/>
</dbReference>
<organism evidence="1">
    <name type="scientific">Candidatus Kentrum sp. FW</name>
    <dbReference type="NCBI Taxonomy" id="2126338"/>
    <lineage>
        <taxon>Bacteria</taxon>
        <taxon>Pseudomonadati</taxon>
        <taxon>Pseudomonadota</taxon>
        <taxon>Gammaproteobacteria</taxon>
        <taxon>Candidatus Kentrum</taxon>
    </lineage>
</organism>
<proteinExistence type="predicted"/>
<reference evidence="1" key="1">
    <citation type="submission" date="2019-02" db="EMBL/GenBank/DDBJ databases">
        <authorList>
            <person name="Gruber-Vodicka R. H."/>
            <person name="Seah K. B. B."/>
        </authorList>
    </citation>
    <scope>NUCLEOTIDE SEQUENCE</scope>
    <source>
        <strain evidence="1">BECK_BZ131</strain>
    </source>
</reference>